<protein>
    <submittedName>
        <fullName evidence="1">Uncharacterized protein</fullName>
    </submittedName>
</protein>
<sequence>MCIYLMIRLHASYFFFS</sequence>
<evidence type="ECO:0000313" key="1">
    <source>
        <dbReference type="EMBL" id="MBX54230.1"/>
    </source>
</evidence>
<accession>A0A2P2PHL5</accession>
<organism evidence="1">
    <name type="scientific">Rhizophora mucronata</name>
    <name type="common">Asiatic mangrove</name>
    <dbReference type="NCBI Taxonomy" id="61149"/>
    <lineage>
        <taxon>Eukaryota</taxon>
        <taxon>Viridiplantae</taxon>
        <taxon>Streptophyta</taxon>
        <taxon>Embryophyta</taxon>
        <taxon>Tracheophyta</taxon>
        <taxon>Spermatophyta</taxon>
        <taxon>Magnoliopsida</taxon>
        <taxon>eudicotyledons</taxon>
        <taxon>Gunneridae</taxon>
        <taxon>Pentapetalae</taxon>
        <taxon>rosids</taxon>
        <taxon>fabids</taxon>
        <taxon>Malpighiales</taxon>
        <taxon>Rhizophoraceae</taxon>
        <taxon>Rhizophora</taxon>
    </lineage>
</organism>
<dbReference type="EMBL" id="GGEC01073746">
    <property type="protein sequence ID" value="MBX54230.1"/>
    <property type="molecule type" value="Transcribed_RNA"/>
</dbReference>
<name>A0A2P2PHL5_RHIMU</name>
<proteinExistence type="predicted"/>
<dbReference type="AlphaFoldDB" id="A0A2P2PHL5"/>
<reference evidence="1" key="1">
    <citation type="submission" date="2018-02" db="EMBL/GenBank/DDBJ databases">
        <title>Rhizophora mucronata_Transcriptome.</title>
        <authorList>
            <person name="Meera S.P."/>
            <person name="Sreeshan A."/>
            <person name="Augustine A."/>
        </authorList>
    </citation>
    <scope>NUCLEOTIDE SEQUENCE</scope>
    <source>
        <tissue evidence="1">Leaf</tissue>
    </source>
</reference>